<dbReference type="Proteomes" id="UP000037460">
    <property type="component" value="Unassembled WGS sequence"/>
</dbReference>
<evidence type="ECO:0000313" key="1">
    <source>
        <dbReference type="EMBL" id="KOO35131.1"/>
    </source>
</evidence>
<proteinExistence type="predicted"/>
<protein>
    <submittedName>
        <fullName evidence="1">Uncharacterized protein</fullName>
    </submittedName>
</protein>
<gene>
    <name evidence="1" type="ORF">Ctob_014569</name>
</gene>
<reference evidence="2" key="1">
    <citation type="journal article" date="2015" name="PLoS Genet.">
        <title>Genome Sequence and Transcriptome Analyses of Chrysochromulina tobin: Metabolic Tools for Enhanced Algal Fitness in the Prominent Order Prymnesiales (Haptophyceae).</title>
        <authorList>
            <person name="Hovde B.T."/>
            <person name="Deodato C.R."/>
            <person name="Hunsperger H.M."/>
            <person name="Ryken S.A."/>
            <person name="Yost W."/>
            <person name="Jha R.K."/>
            <person name="Patterson J."/>
            <person name="Monnat R.J. Jr."/>
            <person name="Barlow S.B."/>
            <person name="Starkenburg S.R."/>
            <person name="Cattolico R.A."/>
        </authorList>
    </citation>
    <scope>NUCLEOTIDE SEQUENCE</scope>
    <source>
        <strain evidence="2">CCMP291</strain>
    </source>
</reference>
<organism evidence="1 2">
    <name type="scientific">Chrysochromulina tobinii</name>
    <dbReference type="NCBI Taxonomy" id="1460289"/>
    <lineage>
        <taxon>Eukaryota</taxon>
        <taxon>Haptista</taxon>
        <taxon>Haptophyta</taxon>
        <taxon>Prymnesiophyceae</taxon>
        <taxon>Prymnesiales</taxon>
        <taxon>Chrysochromulinaceae</taxon>
        <taxon>Chrysochromulina</taxon>
    </lineage>
</organism>
<accession>A0A0M0K8F0</accession>
<comment type="caution">
    <text evidence="1">The sequence shown here is derived from an EMBL/GenBank/DDBJ whole genome shotgun (WGS) entry which is preliminary data.</text>
</comment>
<name>A0A0M0K8F0_9EUKA</name>
<sequence length="462" mass="51683">MLANRLEHRRLVDDLKLGRQVRRVEDGERQRVGVVDEGVAVIERIGRGLDAGREAHGRDGEREQRIAHRLDVDEHRQIVLGDRRGDEVEAELLLSMRQDDARARLHIELIVLLPVLIRDAQPEAHRDLGGVGQREVHAVQEAERHIAKVDALFGRVVEVERRRDHAPFEDERQRVGLPMQLPHEGLIELAQQIGEESHLDHLLLARAQVARGGREGEARGEERVVGREAVVAVDITMVLEDHLVLVLRVDVHVADVERIVQPQRLRAEATPLERERQARLAAGDLAVSGHGSLTRVLRAEGDGKLAVRVGEDLALERLYCEDGVRKRERVLLDEPPLRAQRVSGHRASCVVEGDEAVSAPLLVLGSGAQSLPREVDLHVAPIVQLERCLREQRDVARLEHEQRALEAHLDVARGACETREAALARVVLDQELLGVLAAKLRLEVEGELHRPARLEGAIGRRH</sequence>
<evidence type="ECO:0000313" key="2">
    <source>
        <dbReference type="Proteomes" id="UP000037460"/>
    </source>
</evidence>
<dbReference type="EMBL" id="JWZX01000976">
    <property type="protein sequence ID" value="KOO35131.1"/>
    <property type="molecule type" value="Genomic_DNA"/>
</dbReference>
<dbReference type="AlphaFoldDB" id="A0A0M0K8F0"/>
<keyword evidence="2" id="KW-1185">Reference proteome</keyword>